<dbReference type="Proteomes" id="UP000814033">
    <property type="component" value="Unassembled WGS sequence"/>
</dbReference>
<comment type="caution">
    <text evidence="1">The sequence shown here is derived from an EMBL/GenBank/DDBJ whole genome shotgun (WGS) entry which is preliminary data.</text>
</comment>
<proteinExistence type="predicted"/>
<dbReference type="EMBL" id="MU275840">
    <property type="protein sequence ID" value="KAI0053491.1"/>
    <property type="molecule type" value="Genomic_DNA"/>
</dbReference>
<organism evidence="1 2">
    <name type="scientific">Auriscalpium vulgare</name>
    <dbReference type="NCBI Taxonomy" id="40419"/>
    <lineage>
        <taxon>Eukaryota</taxon>
        <taxon>Fungi</taxon>
        <taxon>Dikarya</taxon>
        <taxon>Basidiomycota</taxon>
        <taxon>Agaricomycotina</taxon>
        <taxon>Agaricomycetes</taxon>
        <taxon>Russulales</taxon>
        <taxon>Auriscalpiaceae</taxon>
        <taxon>Auriscalpium</taxon>
    </lineage>
</organism>
<sequence length="85" mass="9139">MASTRLKRGPSPEFVVNSRFLAPHFHSPHCTLAASCLTPSMDSFTNVSDMSSWDAMLTPDGGDVCVPIDQEHYGSSTTTAMCTIS</sequence>
<evidence type="ECO:0000313" key="2">
    <source>
        <dbReference type="Proteomes" id="UP000814033"/>
    </source>
</evidence>
<protein>
    <submittedName>
        <fullName evidence="1">Uncharacterized protein</fullName>
    </submittedName>
</protein>
<gene>
    <name evidence="1" type="ORF">FA95DRAFT_1552554</name>
</gene>
<reference evidence="1" key="2">
    <citation type="journal article" date="2022" name="New Phytol.">
        <title>Evolutionary transition to the ectomycorrhizal habit in the genomes of a hyperdiverse lineage of mushroom-forming fungi.</title>
        <authorList>
            <person name="Looney B."/>
            <person name="Miyauchi S."/>
            <person name="Morin E."/>
            <person name="Drula E."/>
            <person name="Courty P.E."/>
            <person name="Kohler A."/>
            <person name="Kuo A."/>
            <person name="LaButti K."/>
            <person name="Pangilinan J."/>
            <person name="Lipzen A."/>
            <person name="Riley R."/>
            <person name="Andreopoulos W."/>
            <person name="He G."/>
            <person name="Johnson J."/>
            <person name="Nolan M."/>
            <person name="Tritt A."/>
            <person name="Barry K.W."/>
            <person name="Grigoriev I.V."/>
            <person name="Nagy L.G."/>
            <person name="Hibbett D."/>
            <person name="Henrissat B."/>
            <person name="Matheny P.B."/>
            <person name="Labbe J."/>
            <person name="Martin F.M."/>
        </authorList>
    </citation>
    <scope>NUCLEOTIDE SEQUENCE</scope>
    <source>
        <strain evidence="1">FP105234-sp</strain>
    </source>
</reference>
<evidence type="ECO:0000313" key="1">
    <source>
        <dbReference type="EMBL" id="KAI0053491.1"/>
    </source>
</evidence>
<name>A0ACB8SBZ8_9AGAM</name>
<reference evidence="1" key="1">
    <citation type="submission" date="2021-02" db="EMBL/GenBank/DDBJ databases">
        <authorList>
            <consortium name="DOE Joint Genome Institute"/>
            <person name="Ahrendt S."/>
            <person name="Looney B.P."/>
            <person name="Miyauchi S."/>
            <person name="Morin E."/>
            <person name="Drula E."/>
            <person name="Courty P.E."/>
            <person name="Chicoki N."/>
            <person name="Fauchery L."/>
            <person name="Kohler A."/>
            <person name="Kuo A."/>
            <person name="Labutti K."/>
            <person name="Pangilinan J."/>
            <person name="Lipzen A."/>
            <person name="Riley R."/>
            <person name="Andreopoulos W."/>
            <person name="He G."/>
            <person name="Johnson J."/>
            <person name="Barry K.W."/>
            <person name="Grigoriev I.V."/>
            <person name="Nagy L."/>
            <person name="Hibbett D."/>
            <person name="Henrissat B."/>
            <person name="Matheny P.B."/>
            <person name="Labbe J."/>
            <person name="Martin F."/>
        </authorList>
    </citation>
    <scope>NUCLEOTIDE SEQUENCE</scope>
    <source>
        <strain evidence="1">FP105234-sp</strain>
    </source>
</reference>
<keyword evidence="2" id="KW-1185">Reference proteome</keyword>
<accession>A0ACB8SBZ8</accession>